<sequence>MMRLLTGDGPIYQQLADRVAEDILAGTFSAGSHVPSTNEYAAFYEISPITASKGLNLLVEQGVLHMKRGVGMFVTDDALTVLQARRRTEFREKHVLPLIREARLLHIAKDEIAEMIDQEDDR</sequence>
<evidence type="ECO:0000256" key="2">
    <source>
        <dbReference type="ARBA" id="ARBA00023125"/>
    </source>
</evidence>
<dbReference type="Pfam" id="PF00392">
    <property type="entry name" value="GntR"/>
    <property type="match status" value="1"/>
</dbReference>
<evidence type="ECO:0000259" key="4">
    <source>
        <dbReference type="PROSITE" id="PS50949"/>
    </source>
</evidence>
<dbReference type="GO" id="GO:0003677">
    <property type="term" value="F:DNA binding"/>
    <property type="evidence" value="ECO:0007669"/>
    <property type="project" value="UniProtKB-KW"/>
</dbReference>
<dbReference type="InterPro" id="IPR036388">
    <property type="entry name" value="WH-like_DNA-bd_sf"/>
</dbReference>
<evidence type="ECO:0000313" key="6">
    <source>
        <dbReference type="Proteomes" id="UP000633205"/>
    </source>
</evidence>
<dbReference type="InterPro" id="IPR000524">
    <property type="entry name" value="Tscrpt_reg_HTH_GntR"/>
</dbReference>
<keyword evidence="2" id="KW-0238">DNA-binding</keyword>
<dbReference type="SMART" id="SM00345">
    <property type="entry name" value="HTH_GNTR"/>
    <property type="match status" value="1"/>
</dbReference>
<dbReference type="AlphaFoldDB" id="A0A916Y494"/>
<evidence type="ECO:0000256" key="3">
    <source>
        <dbReference type="ARBA" id="ARBA00023163"/>
    </source>
</evidence>
<dbReference type="EMBL" id="BMHO01000001">
    <property type="protein sequence ID" value="GGD30636.1"/>
    <property type="molecule type" value="Genomic_DNA"/>
</dbReference>
<dbReference type="SUPFAM" id="SSF46785">
    <property type="entry name" value="Winged helix' DNA-binding domain"/>
    <property type="match status" value="1"/>
</dbReference>
<evidence type="ECO:0000256" key="1">
    <source>
        <dbReference type="ARBA" id="ARBA00023015"/>
    </source>
</evidence>
<evidence type="ECO:0000313" key="5">
    <source>
        <dbReference type="EMBL" id="GGD30636.1"/>
    </source>
</evidence>
<dbReference type="PANTHER" id="PTHR38445">
    <property type="entry name" value="HTH-TYPE TRANSCRIPTIONAL REPRESSOR YTRA"/>
    <property type="match status" value="1"/>
</dbReference>
<feature type="domain" description="HTH gntR-type" evidence="4">
    <location>
        <begin position="9"/>
        <end position="77"/>
    </location>
</feature>
<dbReference type="GO" id="GO:0003700">
    <property type="term" value="F:DNA-binding transcription factor activity"/>
    <property type="evidence" value="ECO:0007669"/>
    <property type="project" value="InterPro"/>
</dbReference>
<comment type="caution">
    <text evidence="5">The sequence shown here is derived from an EMBL/GenBank/DDBJ whole genome shotgun (WGS) entry which is preliminary data.</text>
</comment>
<proteinExistence type="predicted"/>
<gene>
    <name evidence="5" type="ORF">GCM10010915_08670</name>
</gene>
<reference evidence="5" key="1">
    <citation type="journal article" date="2014" name="Int. J. Syst. Evol. Microbiol.">
        <title>Complete genome sequence of Corynebacterium casei LMG S-19264T (=DSM 44701T), isolated from a smear-ripened cheese.</title>
        <authorList>
            <consortium name="US DOE Joint Genome Institute (JGI-PGF)"/>
            <person name="Walter F."/>
            <person name="Albersmeier A."/>
            <person name="Kalinowski J."/>
            <person name="Ruckert C."/>
        </authorList>
    </citation>
    <scope>NUCLEOTIDE SEQUENCE</scope>
    <source>
        <strain evidence="5">CGMCC 1.15152</strain>
    </source>
</reference>
<dbReference type="Gene3D" id="1.10.10.10">
    <property type="entry name" value="Winged helix-like DNA-binding domain superfamily/Winged helix DNA-binding domain"/>
    <property type="match status" value="1"/>
</dbReference>
<dbReference type="CDD" id="cd07377">
    <property type="entry name" value="WHTH_GntR"/>
    <property type="match status" value="1"/>
</dbReference>
<reference evidence="5" key="2">
    <citation type="submission" date="2020-09" db="EMBL/GenBank/DDBJ databases">
        <authorList>
            <person name="Sun Q."/>
            <person name="Zhou Y."/>
        </authorList>
    </citation>
    <scope>NUCLEOTIDE SEQUENCE</scope>
    <source>
        <strain evidence="5">CGMCC 1.15152</strain>
    </source>
</reference>
<dbReference type="InterPro" id="IPR036390">
    <property type="entry name" value="WH_DNA-bd_sf"/>
</dbReference>
<organism evidence="5 6">
    <name type="scientific">Microbacterium faecale</name>
    <dbReference type="NCBI Taxonomy" id="1804630"/>
    <lineage>
        <taxon>Bacteria</taxon>
        <taxon>Bacillati</taxon>
        <taxon>Actinomycetota</taxon>
        <taxon>Actinomycetes</taxon>
        <taxon>Micrococcales</taxon>
        <taxon>Microbacteriaceae</taxon>
        <taxon>Microbacterium</taxon>
    </lineage>
</organism>
<keyword evidence="6" id="KW-1185">Reference proteome</keyword>
<dbReference type="PANTHER" id="PTHR38445:SF10">
    <property type="entry name" value="GNTR-FAMILY TRANSCRIPTIONAL REGULATOR"/>
    <property type="match status" value="1"/>
</dbReference>
<dbReference type="Proteomes" id="UP000633205">
    <property type="component" value="Unassembled WGS sequence"/>
</dbReference>
<accession>A0A916Y494</accession>
<dbReference type="PROSITE" id="PS50949">
    <property type="entry name" value="HTH_GNTR"/>
    <property type="match status" value="1"/>
</dbReference>
<keyword evidence="3" id="KW-0804">Transcription</keyword>
<name>A0A916Y494_9MICO</name>
<protein>
    <submittedName>
        <fullName evidence="5">GntR family transcriptional regulator</fullName>
    </submittedName>
</protein>
<dbReference type="RefSeq" id="WP_229730942.1">
    <property type="nucleotide sequence ID" value="NZ_BMHO01000001.1"/>
</dbReference>
<keyword evidence="1" id="KW-0805">Transcription regulation</keyword>